<evidence type="ECO:0000313" key="3">
    <source>
        <dbReference type="Proteomes" id="UP000298602"/>
    </source>
</evidence>
<sequence length="101" mass="12215">MKLLTLHPDADAELIEAARYYELRQPGLGSDLLEDVERALDQILTYPEASQKIGRRVRRKPLWRFPYNLVYAIYPERIRLVAFAHQKRRPYYWQRRLKNTE</sequence>
<dbReference type="Proteomes" id="UP000298602">
    <property type="component" value="Chromosome"/>
</dbReference>
<dbReference type="Pfam" id="PF05016">
    <property type="entry name" value="ParE_toxin"/>
    <property type="match status" value="1"/>
</dbReference>
<organism evidence="2 3">
    <name type="scientific">Desulfoglaeba alkanexedens ALDC</name>
    <dbReference type="NCBI Taxonomy" id="980445"/>
    <lineage>
        <taxon>Bacteria</taxon>
        <taxon>Pseudomonadati</taxon>
        <taxon>Thermodesulfobacteriota</taxon>
        <taxon>Syntrophobacteria</taxon>
        <taxon>Syntrophobacterales</taxon>
        <taxon>Syntrophobacteraceae</taxon>
        <taxon>Desulfoglaeba</taxon>
    </lineage>
</organism>
<reference evidence="2 3" key="1">
    <citation type="submission" date="2019-05" db="EMBL/GenBank/DDBJ databases">
        <title>The Complete Genome Sequence of the n-alkane-degrading Desulfoglaeba alkanexedens ALDC reveals multiple alkylsuccinate synthase gene clusters.</title>
        <authorList>
            <person name="Callaghan A.V."/>
            <person name="Davidova I.A."/>
            <person name="Duncan K.E."/>
            <person name="Morris B."/>
            <person name="McInerney M.J."/>
        </authorList>
    </citation>
    <scope>NUCLEOTIDE SEQUENCE [LARGE SCALE GENOMIC DNA]</scope>
    <source>
        <strain evidence="2 3">ALDC</strain>
    </source>
</reference>
<dbReference type="EMBL" id="CP040098">
    <property type="protein sequence ID" value="QCQ23138.1"/>
    <property type="molecule type" value="Genomic_DNA"/>
</dbReference>
<dbReference type="InterPro" id="IPR035093">
    <property type="entry name" value="RelE/ParE_toxin_dom_sf"/>
</dbReference>
<dbReference type="RefSeq" id="WP_137425418.1">
    <property type="nucleotide sequence ID" value="NZ_CP040098.1"/>
</dbReference>
<proteinExistence type="predicted"/>
<keyword evidence="3" id="KW-1185">Reference proteome</keyword>
<protein>
    <submittedName>
        <fullName evidence="2">Type II toxin-antitoxin system RelE/ParE family toxin</fullName>
    </submittedName>
</protein>
<name>A0A4P8L583_9BACT</name>
<dbReference type="OrthoDB" id="278204at2"/>
<accession>A0A4P8L583</accession>
<reference evidence="2 3" key="2">
    <citation type="submission" date="2019-05" db="EMBL/GenBank/DDBJ databases">
        <authorList>
            <person name="Suflita J.M."/>
            <person name="Marks C.R."/>
        </authorList>
    </citation>
    <scope>NUCLEOTIDE SEQUENCE [LARGE SCALE GENOMIC DNA]</scope>
    <source>
        <strain evidence="2 3">ALDC</strain>
    </source>
</reference>
<dbReference type="KEGG" id="dax:FDQ92_13730"/>
<dbReference type="InterPro" id="IPR007712">
    <property type="entry name" value="RelE/ParE_toxin"/>
</dbReference>
<gene>
    <name evidence="2" type="ORF">FDQ92_13730</name>
</gene>
<keyword evidence="1" id="KW-1277">Toxin-antitoxin system</keyword>
<dbReference type="Gene3D" id="3.30.2310.20">
    <property type="entry name" value="RelE-like"/>
    <property type="match status" value="1"/>
</dbReference>
<evidence type="ECO:0000313" key="2">
    <source>
        <dbReference type="EMBL" id="QCQ23138.1"/>
    </source>
</evidence>
<evidence type="ECO:0000256" key="1">
    <source>
        <dbReference type="ARBA" id="ARBA00022649"/>
    </source>
</evidence>
<dbReference type="AlphaFoldDB" id="A0A4P8L583"/>